<dbReference type="PANTHER" id="PTHR34293">
    <property type="entry name" value="HTH-TYPE TRANSCRIPTIONAL REGULATOR TRMBL2"/>
    <property type="match status" value="1"/>
</dbReference>
<feature type="domain" description="Transcription regulator TrmB C-terminal" evidence="3">
    <location>
        <begin position="109"/>
        <end position="345"/>
    </location>
</feature>
<evidence type="ECO:0000313" key="4">
    <source>
        <dbReference type="EMBL" id="MFD1640746.1"/>
    </source>
</evidence>
<comment type="similarity">
    <text evidence="1">Belongs to the transcriptional regulator TrmB family.</text>
</comment>
<evidence type="ECO:0000256" key="1">
    <source>
        <dbReference type="ARBA" id="ARBA00007287"/>
    </source>
</evidence>
<dbReference type="CDD" id="cd09124">
    <property type="entry name" value="PLDc_like_TrmB_middle"/>
    <property type="match status" value="1"/>
</dbReference>
<name>A0ABD6D3E1_9EURY</name>
<dbReference type="AlphaFoldDB" id="A0ABD6D3E1"/>
<sequence>MDDATLRAHLRRFGLSEKEVDTYLTLLEHGEATASTIADVAGVSKRYVYSVSETLEDRGFVEVTDHVVPTTIRALPPDQVVDELVRDAEAMRPALESRHTRTEPSTDSFEIVKSRVTVLKRVRSFIDGADEELTLSVPLDVLDEVEGALRAARDRGVLIVLLVSGTDELPAELADLASVTRVWSETMPTMLTVDRRVGVIAPIEMVSSAHSDTQAIVFAQQHLGPVVVASFFGNYWPVAREAAVADPVELPSSHENFWHSIFQATLWLRADADLRATIEGRTTADNEYVELDCRVVDVTQGLVEPTNNSFPVEHSLTVEADGESYTVGGYGAFLETIEADRVWLTLDD</sequence>
<evidence type="ECO:0000259" key="2">
    <source>
        <dbReference type="Pfam" id="PF01978"/>
    </source>
</evidence>
<dbReference type="InterPro" id="IPR021586">
    <property type="entry name" value="Tscrpt_reg_TrmB_C"/>
</dbReference>
<dbReference type="RefSeq" id="WP_256394444.1">
    <property type="nucleotide sequence ID" value="NZ_JANHDJ010000001.1"/>
</dbReference>
<dbReference type="InterPro" id="IPR036388">
    <property type="entry name" value="WH-like_DNA-bd_sf"/>
</dbReference>
<protein>
    <submittedName>
        <fullName evidence="4">TrmB family transcriptional regulator</fullName>
    </submittedName>
</protein>
<dbReference type="SUPFAM" id="SSF46785">
    <property type="entry name" value="Winged helix' DNA-binding domain"/>
    <property type="match status" value="1"/>
</dbReference>
<proteinExistence type="inferred from homology"/>
<feature type="domain" description="Transcription regulator TrmB N-terminal" evidence="2">
    <location>
        <begin position="10"/>
        <end position="77"/>
    </location>
</feature>
<evidence type="ECO:0000259" key="3">
    <source>
        <dbReference type="Pfam" id="PF11495"/>
    </source>
</evidence>
<reference evidence="4 5" key="1">
    <citation type="journal article" date="2019" name="Int. J. Syst. Evol. Microbiol.">
        <title>The Global Catalogue of Microorganisms (GCM) 10K type strain sequencing project: providing services to taxonomists for standard genome sequencing and annotation.</title>
        <authorList>
            <consortium name="The Broad Institute Genomics Platform"/>
            <consortium name="The Broad Institute Genome Sequencing Center for Infectious Disease"/>
            <person name="Wu L."/>
            <person name="Ma J."/>
        </authorList>
    </citation>
    <scope>NUCLEOTIDE SEQUENCE [LARGE SCALE GENOMIC DNA]</scope>
    <source>
        <strain evidence="4 5">CGMCC 1.10593</strain>
    </source>
</reference>
<dbReference type="InterPro" id="IPR036390">
    <property type="entry name" value="WH_DNA-bd_sf"/>
</dbReference>
<dbReference type="Gene3D" id="1.10.10.10">
    <property type="entry name" value="Winged helix-like DNA-binding domain superfamily/Winged helix DNA-binding domain"/>
    <property type="match status" value="1"/>
</dbReference>
<dbReference type="SUPFAM" id="SSF159071">
    <property type="entry name" value="TrmB C-terminal domain-like"/>
    <property type="match status" value="1"/>
</dbReference>
<evidence type="ECO:0000313" key="5">
    <source>
        <dbReference type="Proteomes" id="UP001597052"/>
    </source>
</evidence>
<dbReference type="Pfam" id="PF11495">
    <property type="entry name" value="Regulator_TrmB"/>
    <property type="match status" value="1"/>
</dbReference>
<dbReference type="PANTHER" id="PTHR34293:SF1">
    <property type="entry name" value="HTH-TYPE TRANSCRIPTIONAL REGULATOR TRMBL2"/>
    <property type="match status" value="1"/>
</dbReference>
<organism evidence="4 5">
    <name type="scientific">Halohasta litorea</name>
    <dbReference type="NCBI Taxonomy" id="869891"/>
    <lineage>
        <taxon>Archaea</taxon>
        <taxon>Methanobacteriati</taxon>
        <taxon>Methanobacteriota</taxon>
        <taxon>Stenosarchaea group</taxon>
        <taxon>Halobacteria</taxon>
        <taxon>Halobacteriales</taxon>
        <taxon>Haloferacaceae</taxon>
        <taxon>Halohasta</taxon>
    </lineage>
</organism>
<dbReference type="Pfam" id="PF01978">
    <property type="entry name" value="TrmB"/>
    <property type="match status" value="1"/>
</dbReference>
<comment type="caution">
    <text evidence="4">The sequence shown here is derived from an EMBL/GenBank/DDBJ whole genome shotgun (WGS) entry which is preliminary data.</text>
</comment>
<accession>A0ABD6D3E1</accession>
<dbReference type="EMBL" id="JBHUDM010000001">
    <property type="protein sequence ID" value="MFD1640746.1"/>
    <property type="molecule type" value="Genomic_DNA"/>
</dbReference>
<gene>
    <name evidence="4" type="ORF">ACFSBW_02495</name>
</gene>
<dbReference type="InterPro" id="IPR002831">
    <property type="entry name" value="Tscrpt_reg_TrmB_N"/>
</dbReference>
<dbReference type="InterPro" id="IPR051797">
    <property type="entry name" value="TrmB-like"/>
</dbReference>
<dbReference type="Proteomes" id="UP001597052">
    <property type="component" value="Unassembled WGS sequence"/>
</dbReference>
<keyword evidence="5" id="KW-1185">Reference proteome</keyword>